<dbReference type="PANTHER" id="PTHR44591">
    <property type="entry name" value="STRESS RESPONSE REGULATOR PROTEIN 1"/>
    <property type="match status" value="1"/>
</dbReference>
<reference evidence="4 5" key="1">
    <citation type="submission" date="2020-02" db="EMBL/GenBank/DDBJ databases">
        <authorList>
            <person name="Zheng R.K."/>
            <person name="Sun C.M."/>
        </authorList>
    </citation>
    <scope>NUCLEOTIDE SEQUENCE [LARGE SCALE GENOMIC DNA]</scope>
    <source>
        <strain evidence="5">rifampicinis</strain>
    </source>
</reference>
<keyword evidence="5" id="KW-1185">Reference proteome</keyword>
<dbReference type="SMART" id="SM00448">
    <property type="entry name" value="REC"/>
    <property type="match status" value="1"/>
</dbReference>
<protein>
    <submittedName>
        <fullName evidence="4">Response regulator</fullName>
    </submittedName>
</protein>
<evidence type="ECO:0000313" key="5">
    <source>
        <dbReference type="Proteomes" id="UP000594468"/>
    </source>
</evidence>
<dbReference type="InterPro" id="IPR050595">
    <property type="entry name" value="Bact_response_regulator"/>
</dbReference>
<dbReference type="Pfam" id="PF00072">
    <property type="entry name" value="Response_reg"/>
    <property type="match status" value="1"/>
</dbReference>
<sequence>MSEIILIVEDDMALWYVYKYALRHLKSELVFARNGQVALEVLDKRTPMLVILDMRLPIVSGLELLMHFQKVLRLASTPIIVASSMQEYRSLAPNGAFLYKPLKPEDITSLVDHVLAPSG</sequence>
<dbReference type="GO" id="GO:0000160">
    <property type="term" value="P:phosphorelay signal transduction system"/>
    <property type="evidence" value="ECO:0007669"/>
    <property type="project" value="InterPro"/>
</dbReference>
<dbReference type="PANTHER" id="PTHR44591:SF3">
    <property type="entry name" value="RESPONSE REGULATORY DOMAIN-CONTAINING PROTEIN"/>
    <property type="match status" value="1"/>
</dbReference>
<feature type="domain" description="Response regulatory" evidence="3">
    <location>
        <begin position="4"/>
        <end position="115"/>
    </location>
</feature>
<dbReference type="Proteomes" id="UP000594468">
    <property type="component" value="Chromosome"/>
</dbReference>
<dbReference type="AlphaFoldDB" id="A0A7S8EAF2"/>
<dbReference type="InterPro" id="IPR001789">
    <property type="entry name" value="Sig_transdc_resp-reg_receiver"/>
</dbReference>
<feature type="modified residue" description="4-aspartylphosphate" evidence="2">
    <location>
        <position position="53"/>
    </location>
</feature>
<dbReference type="PROSITE" id="PS50110">
    <property type="entry name" value="RESPONSE_REGULATORY"/>
    <property type="match status" value="1"/>
</dbReference>
<name>A0A7S8EAF2_9CHLR</name>
<evidence type="ECO:0000313" key="4">
    <source>
        <dbReference type="EMBL" id="QPC83239.1"/>
    </source>
</evidence>
<organism evidence="4 5">
    <name type="scientific">Phototrophicus methaneseepsis</name>
    <dbReference type="NCBI Taxonomy" id="2710758"/>
    <lineage>
        <taxon>Bacteria</taxon>
        <taxon>Bacillati</taxon>
        <taxon>Chloroflexota</taxon>
        <taxon>Candidatus Thermofontia</taxon>
        <taxon>Phototrophicales</taxon>
        <taxon>Phototrophicaceae</taxon>
        <taxon>Phototrophicus</taxon>
    </lineage>
</organism>
<dbReference type="RefSeq" id="WP_195171306.1">
    <property type="nucleotide sequence ID" value="NZ_CP062983.1"/>
</dbReference>
<dbReference type="EMBL" id="CP062983">
    <property type="protein sequence ID" value="QPC83239.1"/>
    <property type="molecule type" value="Genomic_DNA"/>
</dbReference>
<gene>
    <name evidence="4" type="ORF">G4Y79_02360</name>
</gene>
<evidence type="ECO:0000256" key="1">
    <source>
        <dbReference type="ARBA" id="ARBA00022553"/>
    </source>
</evidence>
<dbReference type="KEGG" id="pmet:G4Y79_02360"/>
<proteinExistence type="predicted"/>
<dbReference type="SUPFAM" id="SSF52172">
    <property type="entry name" value="CheY-like"/>
    <property type="match status" value="1"/>
</dbReference>
<keyword evidence="1 2" id="KW-0597">Phosphoprotein</keyword>
<accession>A0A7S8EAF2</accession>
<evidence type="ECO:0000256" key="2">
    <source>
        <dbReference type="PROSITE-ProRule" id="PRU00169"/>
    </source>
</evidence>
<dbReference type="Gene3D" id="3.40.50.2300">
    <property type="match status" value="1"/>
</dbReference>
<dbReference type="InterPro" id="IPR011006">
    <property type="entry name" value="CheY-like_superfamily"/>
</dbReference>
<evidence type="ECO:0000259" key="3">
    <source>
        <dbReference type="PROSITE" id="PS50110"/>
    </source>
</evidence>